<feature type="domain" description="Helicase ATP-binding" evidence="8">
    <location>
        <begin position="168"/>
        <end position="330"/>
    </location>
</feature>
<keyword evidence="1" id="KW-0547">Nucleotide-binding</keyword>
<sequence length="570" mass="64467">IDPFKLIPGELVIHRKFGIGRFLGVRSIAMDDCSGKECHSTKECHSASTRVGYLFIEYADATAKIRPEKARFQLYRFASPGTIKSGVKIPKLSRIKDRKRWEQRENIARKHIRHLVMGQMSIYLQRLQSVRKPYCPPSEDIYQRFNELFPHDLTPDQALAVQDCYEDLTERDTPMDRIIVGDVGFGKTEVAMRAVFRVFSGGGQIFVLAPTTVLAKQHAATMTARLRPFGASIDLMTRNVKEAEKKDIIERWLAGRIHVLVGTHSLLNLPSTMYDPLNLLVIDEEQRFGVKHKDKISSLKSSVDVLTLSATPIPRTLHMAMAGFRDASLVTTPPPERRPIITRLQVYEQSVVHQAIQYELGRGGQIFYVVPRIQMMNAAKKRLKEIFQDIIILEVHGQMKGEYLDHAMDEFASGRAHILLCTTIVESGLDIPNVNTIIVEEVQQFGLASLYQLRGRVGRAGRQAYAYMFHAERGGMHNDAQERLLALEECCGLGEGFRLAERDMAIRGVGTLFGEKQSGEMDSIGADLYLEFLYEQLEKIEMLSLNPITPSEVHVPVFPTVPKLTREYVV</sequence>
<keyword evidence="6" id="KW-0238">DNA-binding</keyword>
<dbReference type="GO" id="GO:0016787">
    <property type="term" value="F:hydrolase activity"/>
    <property type="evidence" value="ECO:0007669"/>
    <property type="project" value="UniProtKB-KW"/>
</dbReference>
<evidence type="ECO:0000256" key="5">
    <source>
        <dbReference type="ARBA" id="ARBA00022840"/>
    </source>
</evidence>
<accession>C1FDV6</accession>
<dbReference type="GO" id="GO:0003678">
    <property type="term" value="F:DNA helicase activity"/>
    <property type="evidence" value="ECO:0007669"/>
    <property type="project" value="TreeGrafter"/>
</dbReference>
<feature type="domain" description="Helicase C-terminal" evidence="9">
    <location>
        <begin position="351"/>
        <end position="510"/>
    </location>
</feature>
<organism evidence="10 11">
    <name type="scientific">Micromonas commoda (strain RCC299 / NOUM17 / CCMP2709)</name>
    <name type="common">Picoplanktonic green alga</name>
    <dbReference type="NCBI Taxonomy" id="296587"/>
    <lineage>
        <taxon>Eukaryota</taxon>
        <taxon>Viridiplantae</taxon>
        <taxon>Chlorophyta</taxon>
        <taxon>Mamiellophyceae</taxon>
        <taxon>Mamiellales</taxon>
        <taxon>Mamiellaceae</taxon>
        <taxon>Micromonas</taxon>
    </lineage>
</organism>
<dbReference type="FunCoup" id="C1FDV6">
    <property type="interactions" value="279"/>
</dbReference>
<dbReference type="Gene3D" id="3.40.50.300">
    <property type="entry name" value="P-loop containing nucleotide triphosphate hydrolases"/>
    <property type="match status" value="2"/>
</dbReference>
<dbReference type="PANTHER" id="PTHR47964">
    <property type="entry name" value="ATP-DEPENDENT DNA HELICASE HOMOLOG RECG, CHLOROPLASTIC"/>
    <property type="match status" value="1"/>
</dbReference>
<protein>
    <submittedName>
        <fullName evidence="10">Uncharacterized protein</fullName>
    </submittedName>
</protein>
<dbReference type="InParanoid" id="C1FDV6"/>
<keyword evidence="5" id="KW-0067">ATP-binding</keyword>
<proteinExistence type="predicted"/>
<evidence type="ECO:0000256" key="6">
    <source>
        <dbReference type="ARBA" id="ARBA00023125"/>
    </source>
</evidence>
<dbReference type="OrthoDB" id="495638at2759"/>
<evidence type="ECO:0000259" key="8">
    <source>
        <dbReference type="PROSITE" id="PS51192"/>
    </source>
</evidence>
<dbReference type="InterPro" id="IPR014001">
    <property type="entry name" value="Helicase_ATP-bd"/>
</dbReference>
<dbReference type="PROSITE" id="PS51192">
    <property type="entry name" value="HELICASE_ATP_BIND_1"/>
    <property type="match status" value="1"/>
</dbReference>
<evidence type="ECO:0000256" key="1">
    <source>
        <dbReference type="ARBA" id="ARBA00022741"/>
    </source>
</evidence>
<dbReference type="InterPro" id="IPR047112">
    <property type="entry name" value="RecG/Mfd"/>
</dbReference>
<evidence type="ECO:0000256" key="4">
    <source>
        <dbReference type="ARBA" id="ARBA00022806"/>
    </source>
</evidence>
<evidence type="ECO:0000256" key="2">
    <source>
        <dbReference type="ARBA" id="ARBA00022763"/>
    </source>
</evidence>
<keyword evidence="7" id="KW-0234">DNA repair</keyword>
<dbReference type="GO" id="GO:0003677">
    <property type="term" value="F:DNA binding"/>
    <property type="evidence" value="ECO:0007669"/>
    <property type="project" value="UniProtKB-KW"/>
</dbReference>
<keyword evidence="3" id="KW-0378">Hydrolase</keyword>
<dbReference type="PANTHER" id="PTHR47964:SF1">
    <property type="entry name" value="ATP-DEPENDENT DNA HELICASE HOMOLOG RECG, CHLOROPLASTIC"/>
    <property type="match status" value="1"/>
</dbReference>
<gene>
    <name evidence="10" type="ORF">MICPUN_65906</name>
</gene>
<feature type="non-terminal residue" evidence="10">
    <location>
        <position position="1"/>
    </location>
</feature>
<dbReference type="Proteomes" id="UP000002009">
    <property type="component" value="Chromosome 1"/>
</dbReference>
<keyword evidence="11" id="KW-1185">Reference proteome</keyword>
<dbReference type="SMART" id="SM00490">
    <property type="entry name" value="HELICc"/>
    <property type="match status" value="1"/>
</dbReference>
<evidence type="ECO:0000313" key="10">
    <source>
        <dbReference type="EMBL" id="ACO68852.1"/>
    </source>
</evidence>
<evidence type="ECO:0000256" key="7">
    <source>
        <dbReference type="ARBA" id="ARBA00023204"/>
    </source>
</evidence>
<dbReference type="GO" id="GO:0005524">
    <property type="term" value="F:ATP binding"/>
    <property type="evidence" value="ECO:0007669"/>
    <property type="project" value="UniProtKB-KW"/>
</dbReference>
<dbReference type="EMBL" id="CP001574">
    <property type="protein sequence ID" value="ACO68852.1"/>
    <property type="molecule type" value="Genomic_DNA"/>
</dbReference>
<feature type="non-terminal residue" evidence="10">
    <location>
        <position position="570"/>
    </location>
</feature>
<dbReference type="eggNOG" id="KOG0344">
    <property type="taxonomic scope" value="Eukaryota"/>
</dbReference>
<dbReference type="SUPFAM" id="SSF52540">
    <property type="entry name" value="P-loop containing nucleoside triphosphate hydrolases"/>
    <property type="match status" value="1"/>
</dbReference>
<dbReference type="OMA" id="MMELYIH"/>
<dbReference type="InterPro" id="IPR003711">
    <property type="entry name" value="CarD-like/TRCF_RID"/>
</dbReference>
<dbReference type="Pfam" id="PF00270">
    <property type="entry name" value="DEAD"/>
    <property type="match status" value="1"/>
</dbReference>
<dbReference type="KEGG" id="mis:MICPUN_65906"/>
<dbReference type="STRING" id="296587.C1FDV6"/>
<dbReference type="Pfam" id="PF02559">
    <property type="entry name" value="CarD_TRCF_RID"/>
    <property type="match status" value="1"/>
</dbReference>
<evidence type="ECO:0000313" key="11">
    <source>
        <dbReference type="Proteomes" id="UP000002009"/>
    </source>
</evidence>
<name>C1FDV6_MICCC</name>
<keyword evidence="4" id="KW-0347">Helicase</keyword>
<dbReference type="PROSITE" id="PS51194">
    <property type="entry name" value="HELICASE_CTER"/>
    <property type="match status" value="1"/>
</dbReference>
<dbReference type="Gene3D" id="2.40.10.170">
    <property type="match status" value="1"/>
</dbReference>
<dbReference type="Pfam" id="PF00271">
    <property type="entry name" value="Helicase_C"/>
    <property type="match status" value="1"/>
</dbReference>
<evidence type="ECO:0000259" key="9">
    <source>
        <dbReference type="PROSITE" id="PS51194"/>
    </source>
</evidence>
<dbReference type="SMART" id="SM00487">
    <property type="entry name" value="DEXDc"/>
    <property type="match status" value="1"/>
</dbReference>
<reference evidence="10 11" key="1">
    <citation type="journal article" date="2009" name="Science">
        <title>Green evolution and dynamic adaptations revealed by genomes of the marine picoeukaryotes Micromonas.</title>
        <authorList>
            <person name="Worden A.Z."/>
            <person name="Lee J.H."/>
            <person name="Mock T."/>
            <person name="Rouze P."/>
            <person name="Simmons M.P."/>
            <person name="Aerts A.L."/>
            <person name="Allen A.E."/>
            <person name="Cuvelier M.L."/>
            <person name="Derelle E."/>
            <person name="Everett M.V."/>
            <person name="Foulon E."/>
            <person name="Grimwood J."/>
            <person name="Gundlach H."/>
            <person name="Henrissat B."/>
            <person name="Napoli C."/>
            <person name="McDonald S.M."/>
            <person name="Parker M.S."/>
            <person name="Rombauts S."/>
            <person name="Salamov A."/>
            <person name="Von Dassow P."/>
            <person name="Badger J.H."/>
            <person name="Coutinho P.M."/>
            <person name="Demir E."/>
            <person name="Dubchak I."/>
            <person name="Gentemann C."/>
            <person name="Eikrem W."/>
            <person name="Gready J.E."/>
            <person name="John U."/>
            <person name="Lanier W."/>
            <person name="Lindquist E.A."/>
            <person name="Lucas S."/>
            <person name="Mayer K.F."/>
            <person name="Moreau H."/>
            <person name="Not F."/>
            <person name="Otillar R."/>
            <person name="Panaud O."/>
            <person name="Pangilinan J."/>
            <person name="Paulsen I."/>
            <person name="Piegu B."/>
            <person name="Poliakov A."/>
            <person name="Robbens S."/>
            <person name="Schmutz J."/>
            <person name="Toulza E."/>
            <person name="Wyss T."/>
            <person name="Zelensky A."/>
            <person name="Zhou K."/>
            <person name="Armbrust E.V."/>
            <person name="Bhattacharya D."/>
            <person name="Goodenough U.W."/>
            <person name="Van de Peer Y."/>
            <person name="Grigoriev I.V."/>
        </authorList>
    </citation>
    <scope>NUCLEOTIDE SEQUENCE [LARGE SCALE GENOMIC DNA]</scope>
    <source>
        <strain evidence="11">RCC299 / NOUM17</strain>
    </source>
</reference>
<dbReference type="GO" id="GO:0006281">
    <property type="term" value="P:DNA repair"/>
    <property type="evidence" value="ECO:0007669"/>
    <property type="project" value="UniProtKB-KW"/>
</dbReference>
<dbReference type="InterPro" id="IPR011545">
    <property type="entry name" value="DEAD/DEAH_box_helicase_dom"/>
</dbReference>
<dbReference type="AlphaFoldDB" id="C1FDV6"/>
<keyword evidence="2" id="KW-0227">DNA damage</keyword>
<dbReference type="InterPro" id="IPR001650">
    <property type="entry name" value="Helicase_C-like"/>
</dbReference>
<dbReference type="GeneID" id="8250126"/>
<dbReference type="RefSeq" id="XP_002507594.1">
    <property type="nucleotide sequence ID" value="XM_002507548.1"/>
</dbReference>
<evidence type="ECO:0000256" key="3">
    <source>
        <dbReference type="ARBA" id="ARBA00022801"/>
    </source>
</evidence>
<dbReference type="InterPro" id="IPR027417">
    <property type="entry name" value="P-loop_NTPase"/>
</dbReference>